<dbReference type="SUPFAM" id="SSF50182">
    <property type="entry name" value="Sm-like ribonucleoproteins"/>
    <property type="match status" value="1"/>
</dbReference>
<evidence type="ECO:0000256" key="5">
    <source>
        <dbReference type="ARBA" id="ARBA00022884"/>
    </source>
</evidence>
<evidence type="ECO:0000256" key="6">
    <source>
        <dbReference type="ARBA" id="ARBA00023187"/>
    </source>
</evidence>
<feature type="domain" description="Sm" evidence="9">
    <location>
        <begin position="12"/>
        <end position="87"/>
    </location>
</feature>
<dbReference type="InterPro" id="IPR010920">
    <property type="entry name" value="LSM_dom_sf"/>
</dbReference>
<dbReference type="PANTHER" id="PTHR20971">
    <property type="entry name" value="U6 SNRNA-ASSOCIATED PROTEIN"/>
    <property type="match status" value="1"/>
</dbReference>
<reference evidence="10 11" key="1">
    <citation type="submission" date="2024-04" db="EMBL/GenBank/DDBJ databases">
        <title>Tritrichomonas musculus Genome.</title>
        <authorList>
            <person name="Alves-Ferreira E."/>
            <person name="Grigg M."/>
            <person name="Lorenzi H."/>
            <person name="Galac M."/>
        </authorList>
    </citation>
    <scope>NUCLEOTIDE SEQUENCE [LARGE SCALE GENOMIC DNA]</scope>
    <source>
        <strain evidence="10 11">EAF2021</strain>
    </source>
</reference>
<keyword evidence="4" id="KW-0747">Spliceosome</keyword>
<evidence type="ECO:0000256" key="1">
    <source>
        <dbReference type="ARBA" id="ARBA00004123"/>
    </source>
</evidence>
<dbReference type="InterPro" id="IPR033871">
    <property type="entry name" value="LSm5"/>
</dbReference>
<accession>A0ABR2JEZ1</accession>
<dbReference type="PANTHER" id="PTHR20971:SF0">
    <property type="entry name" value="U6 SNRNA-ASSOCIATED SM-LIKE PROTEIN LSM5"/>
    <property type="match status" value="1"/>
</dbReference>
<dbReference type="Pfam" id="PF01423">
    <property type="entry name" value="LSM"/>
    <property type="match status" value="1"/>
</dbReference>
<organism evidence="10 11">
    <name type="scientific">Tritrichomonas musculus</name>
    <dbReference type="NCBI Taxonomy" id="1915356"/>
    <lineage>
        <taxon>Eukaryota</taxon>
        <taxon>Metamonada</taxon>
        <taxon>Parabasalia</taxon>
        <taxon>Tritrichomonadida</taxon>
        <taxon>Tritrichomonadidae</taxon>
        <taxon>Tritrichomonas</taxon>
    </lineage>
</organism>
<dbReference type="InterPro" id="IPR047575">
    <property type="entry name" value="Sm"/>
</dbReference>
<keyword evidence="3" id="KW-0507">mRNA processing</keyword>
<comment type="similarity">
    <text evidence="2">Belongs to the snRNP Sm proteins family.</text>
</comment>
<proteinExistence type="inferred from homology"/>
<dbReference type="EMBL" id="JAPFFF010000012">
    <property type="protein sequence ID" value="KAK8876345.1"/>
    <property type="molecule type" value="Genomic_DNA"/>
</dbReference>
<evidence type="ECO:0000256" key="3">
    <source>
        <dbReference type="ARBA" id="ARBA00022664"/>
    </source>
</evidence>
<keyword evidence="8" id="KW-0687">Ribonucleoprotein</keyword>
<protein>
    <submittedName>
        <fullName evidence="10">RNA-binding protein lsm5</fullName>
    </submittedName>
</protein>
<evidence type="ECO:0000256" key="7">
    <source>
        <dbReference type="ARBA" id="ARBA00023242"/>
    </source>
</evidence>
<keyword evidence="11" id="KW-1185">Reference proteome</keyword>
<sequence length="96" mass="10465">MSVYNSSILNVQPLELIDQSIGKSVHVITNYGIEYNGTLEGIDATVNCVLSNADEVNVLKHDTPKKHHNLILVNGAHISIIVPTTNNESENNANEN</sequence>
<dbReference type="PROSITE" id="PS52002">
    <property type="entry name" value="SM"/>
    <property type="match status" value="1"/>
</dbReference>
<dbReference type="InterPro" id="IPR001163">
    <property type="entry name" value="Sm_dom_euk/arc"/>
</dbReference>
<name>A0ABR2JEZ1_9EUKA</name>
<dbReference type="Proteomes" id="UP001470230">
    <property type="component" value="Unassembled WGS sequence"/>
</dbReference>
<evidence type="ECO:0000313" key="11">
    <source>
        <dbReference type="Proteomes" id="UP001470230"/>
    </source>
</evidence>
<comment type="subcellular location">
    <subcellularLocation>
        <location evidence="1">Nucleus</location>
    </subcellularLocation>
</comment>
<evidence type="ECO:0000256" key="8">
    <source>
        <dbReference type="ARBA" id="ARBA00023274"/>
    </source>
</evidence>
<evidence type="ECO:0000259" key="9">
    <source>
        <dbReference type="PROSITE" id="PS52002"/>
    </source>
</evidence>
<keyword evidence="5" id="KW-0694">RNA-binding</keyword>
<comment type="caution">
    <text evidence="10">The sequence shown here is derived from an EMBL/GenBank/DDBJ whole genome shotgun (WGS) entry which is preliminary data.</text>
</comment>
<evidence type="ECO:0000313" key="10">
    <source>
        <dbReference type="EMBL" id="KAK8876345.1"/>
    </source>
</evidence>
<keyword evidence="7" id="KW-0539">Nucleus</keyword>
<dbReference type="Gene3D" id="2.30.30.100">
    <property type="match status" value="1"/>
</dbReference>
<dbReference type="SMART" id="SM00651">
    <property type="entry name" value="Sm"/>
    <property type="match status" value="1"/>
</dbReference>
<evidence type="ECO:0000256" key="2">
    <source>
        <dbReference type="ARBA" id="ARBA00006850"/>
    </source>
</evidence>
<evidence type="ECO:0000256" key="4">
    <source>
        <dbReference type="ARBA" id="ARBA00022728"/>
    </source>
</evidence>
<keyword evidence="6" id="KW-0508">mRNA splicing</keyword>
<gene>
    <name evidence="10" type="ORF">M9Y10_006543</name>
</gene>